<organism evidence="3 4">
    <name type="scientific">Durusdinium trenchii</name>
    <dbReference type="NCBI Taxonomy" id="1381693"/>
    <lineage>
        <taxon>Eukaryota</taxon>
        <taxon>Sar</taxon>
        <taxon>Alveolata</taxon>
        <taxon>Dinophyceae</taxon>
        <taxon>Suessiales</taxon>
        <taxon>Symbiodiniaceae</taxon>
        <taxon>Durusdinium</taxon>
    </lineage>
</organism>
<evidence type="ECO:0000256" key="2">
    <source>
        <dbReference type="SAM" id="MobiDB-lite"/>
    </source>
</evidence>
<dbReference type="PROSITE" id="PS50297">
    <property type="entry name" value="ANK_REP_REGION"/>
    <property type="match status" value="1"/>
</dbReference>
<comment type="caution">
    <text evidence="3">The sequence shown here is derived from an EMBL/GenBank/DDBJ whole genome shotgun (WGS) entry which is preliminary data.</text>
</comment>
<gene>
    <name evidence="3" type="ORF">CCMP2556_LOCUS36681</name>
</gene>
<dbReference type="InterPro" id="IPR036770">
    <property type="entry name" value="Ankyrin_rpt-contain_sf"/>
</dbReference>
<evidence type="ECO:0000313" key="3">
    <source>
        <dbReference type="EMBL" id="CAK9074455.1"/>
    </source>
</evidence>
<keyword evidence="4" id="KW-1185">Reference proteome</keyword>
<dbReference type="Gene3D" id="1.25.40.20">
    <property type="entry name" value="Ankyrin repeat-containing domain"/>
    <property type="match status" value="1"/>
</dbReference>
<evidence type="ECO:0000256" key="1">
    <source>
        <dbReference type="PROSITE-ProRule" id="PRU00023"/>
    </source>
</evidence>
<feature type="region of interest" description="Disordered" evidence="2">
    <location>
        <begin position="58"/>
        <end position="85"/>
    </location>
</feature>
<feature type="compositionally biased region" description="Acidic residues" evidence="2">
    <location>
        <begin position="64"/>
        <end position="73"/>
    </location>
</feature>
<dbReference type="PROSITE" id="PS50088">
    <property type="entry name" value="ANK_REPEAT"/>
    <property type="match status" value="1"/>
</dbReference>
<proteinExistence type="predicted"/>
<reference evidence="3 4" key="1">
    <citation type="submission" date="2024-02" db="EMBL/GenBank/DDBJ databases">
        <authorList>
            <person name="Chen Y."/>
            <person name="Shah S."/>
            <person name="Dougan E. K."/>
            <person name="Thang M."/>
            <person name="Chan C."/>
        </authorList>
    </citation>
    <scope>NUCLEOTIDE SEQUENCE [LARGE SCALE GENOMIC DNA]</scope>
</reference>
<keyword evidence="1" id="KW-0040">ANK repeat</keyword>
<dbReference type="EMBL" id="CAXAMN010023017">
    <property type="protein sequence ID" value="CAK9074455.1"/>
    <property type="molecule type" value="Genomic_DNA"/>
</dbReference>
<feature type="repeat" description="ANK" evidence="1">
    <location>
        <begin position="125"/>
        <end position="157"/>
    </location>
</feature>
<dbReference type="SUPFAM" id="SSF48403">
    <property type="entry name" value="Ankyrin repeat"/>
    <property type="match status" value="1"/>
</dbReference>
<protein>
    <submittedName>
        <fullName evidence="3">Uncharacterized protein</fullName>
    </submittedName>
</protein>
<sequence length="203" mass="22341">MNDILDTAATSGPREQADLRFARATVSPAAMAPRRSGSQALPGELVFHPCVPEHMECSTQVELSESEVEDEDPEPKSTGSKVKRDIKRQVQAQILQTFLKKHKFKQDVNQRKRSSGGCLLFRPSEEFCPIHLAAKTGDLSVLRVLLRAGADLHARSSRGRTALDLAREADVCGSHAQVIDLLKAEVQFVSARRLATMVVTQQI</sequence>
<dbReference type="Pfam" id="PF13857">
    <property type="entry name" value="Ank_5"/>
    <property type="match status" value="1"/>
</dbReference>
<name>A0ABP0PEJ6_9DINO</name>
<dbReference type="InterPro" id="IPR002110">
    <property type="entry name" value="Ankyrin_rpt"/>
</dbReference>
<evidence type="ECO:0000313" key="4">
    <source>
        <dbReference type="Proteomes" id="UP001642484"/>
    </source>
</evidence>
<accession>A0ABP0PEJ6</accession>
<dbReference type="Proteomes" id="UP001642484">
    <property type="component" value="Unassembled WGS sequence"/>
</dbReference>